<dbReference type="RefSeq" id="WP_189970372.1">
    <property type="nucleotide sequence ID" value="NZ_BMUA01000035.1"/>
</dbReference>
<dbReference type="EMBL" id="BNDY01000003">
    <property type="protein sequence ID" value="GHI38014.1"/>
    <property type="molecule type" value="Genomic_DNA"/>
</dbReference>
<name>A0ABQ3QL59_9ACTN</name>
<evidence type="ECO:0000313" key="3">
    <source>
        <dbReference type="Proteomes" id="UP001050808"/>
    </source>
</evidence>
<comment type="caution">
    <text evidence="2">The sequence shown here is derived from an EMBL/GenBank/DDBJ whole genome shotgun (WGS) entry which is preliminary data.</text>
</comment>
<sequence>MPTPRQNAPKIGDLRDLRSSVEAPVGPPGPDPNALDFPPVRNGVDYLLSVVDHLTADPVGPRHVKYAVLHLQAAAEVLLKARLVREHWSLVFDDPGAASEKAFRSADFKSCTVGEAVTRLRNIAGVTITDKDQEALAALGRDRNALQHYGLSHNARAVEARAGRVLDFLMRFLDDVLVPGLRLDEVERITADVRRIRRGLTGVHAFITQRLRRLSGDLKGCENRTVLCPYCGQMTLVVEKPLSTCLFCDAEVGASEMTTHLFLNTPEGEASRTAFCPDCAEYAVGRDTLLATGGRADFCFWCVGPVSLPPTTPSPKPSEHP</sequence>
<protein>
    <submittedName>
        <fullName evidence="2">Uncharacterized protein</fullName>
    </submittedName>
</protein>
<gene>
    <name evidence="2" type="ORF">Sviol_24220</name>
</gene>
<accession>A0ABQ3QL59</accession>
<evidence type="ECO:0000256" key="1">
    <source>
        <dbReference type="SAM" id="MobiDB-lite"/>
    </source>
</evidence>
<reference evidence="2" key="1">
    <citation type="submission" date="2024-05" db="EMBL/GenBank/DDBJ databases">
        <title>Whole genome shotgun sequence of Streptomyces violascens NBRC 12920.</title>
        <authorList>
            <person name="Komaki H."/>
            <person name="Tamura T."/>
        </authorList>
    </citation>
    <scope>NUCLEOTIDE SEQUENCE</scope>
    <source>
        <strain evidence="2">NBRC 12920</strain>
    </source>
</reference>
<proteinExistence type="predicted"/>
<organism evidence="2 3">
    <name type="scientific">Streptomyces violascens</name>
    <dbReference type="NCBI Taxonomy" id="67381"/>
    <lineage>
        <taxon>Bacteria</taxon>
        <taxon>Bacillati</taxon>
        <taxon>Actinomycetota</taxon>
        <taxon>Actinomycetes</taxon>
        <taxon>Kitasatosporales</taxon>
        <taxon>Streptomycetaceae</taxon>
        <taxon>Streptomyces</taxon>
    </lineage>
</organism>
<feature type="region of interest" description="Disordered" evidence="1">
    <location>
        <begin position="1"/>
        <end position="37"/>
    </location>
</feature>
<dbReference type="Proteomes" id="UP001050808">
    <property type="component" value="Unassembled WGS sequence"/>
</dbReference>
<evidence type="ECO:0000313" key="2">
    <source>
        <dbReference type="EMBL" id="GHI38014.1"/>
    </source>
</evidence>
<keyword evidence="3" id="KW-1185">Reference proteome</keyword>